<feature type="compositionally biased region" description="Basic and acidic residues" evidence="1">
    <location>
        <begin position="13"/>
        <end position="26"/>
    </location>
</feature>
<name>A0AAN9T6J1_9HEMI</name>
<comment type="caution">
    <text evidence="2">The sequence shown here is derived from an EMBL/GenBank/DDBJ whole genome shotgun (WGS) entry which is preliminary data.</text>
</comment>
<feature type="region of interest" description="Disordered" evidence="1">
    <location>
        <begin position="1"/>
        <end position="61"/>
    </location>
</feature>
<protein>
    <submittedName>
        <fullName evidence="2">Uncharacterized protein</fullName>
    </submittedName>
</protein>
<dbReference type="AlphaFoldDB" id="A0AAN9T6J1"/>
<keyword evidence="3" id="KW-1185">Reference proteome</keyword>
<accession>A0AAN9T6J1</accession>
<sequence length="177" mass="19925">MAHICSPNYGDHGGPDKLEKIFHSHGIEPPSDCNSVDYSNTDDDDDDSADSEEDDADEPEQILKIPLSSVNLEAVPEPVRTVAEESKSSTMQQFLVSSLMVTLNLMTLAVVEVTRAVADTMLARTNHVLHIFPENFKQSLMNASRKFCKLLKYSIICSFFFRSVKYLYLNVYLEENI</sequence>
<dbReference type="Proteomes" id="UP001367676">
    <property type="component" value="Unassembled WGS sequence"/>
</dbReference>
<evidence type="ECO:0000313" key="2">
    <source>
        <dbReference type="EMBL" id="KAK7574515.1"/>
    </source>
</evidence>
<organism evidence="2 3">
    <name type="scientific">Parthenolecanium corni</name>
    <dbReference type="NCBI Taxonomy" id="536013"/>
    <lineage>
        <taxon>Eukaryota</taxon>
        <taxon>Metazoa</taxon>
        <taxon>Ecdysozoa</taxon>
        <taxon>Arthropoda</taxon>
        <taxon>Hexapoda</taxon>
        <taxon>Insecta</taxon>
        <taxon>Pterygota</taxon>
        <taxon>Neoptera</taxon>
        <taxon>Paraneoptera</taxon>
        <taxon>Hemiptera</taxon>
        <taxon>Sternorrhyncha</taxon>
        <taxon>Coccoidea</taxon>
        <taxon>Coccidae</taxon>
        <taxon>Parthenolecanium</taxon>
    </lineage>
</organism>
<evidence type="ECO:0000256" key="1">
    <source>
        <dbReference type="SAM" id="MobiDB-lite"/>
    </source>
</evidence>
<gene>
    <name evidence="2" type="ORF">V9T40_011706</name>
</gene>
<reference evidence="2 3" key="1">
    <citation type="submission" date="2024-03" db="EMBL/GenBank/DDBJ databases">
        <title>Adaptation during the transition from Ophiocordyceps entomopathogen to insect associate is accompanied by gene loss and intensified selection.</title>
        <authorList>
            <person name="Ward C.M."/>
            <person name="Onetto C.A."/>
            <person name="Borneman A.R."/>
        </authorList>
    </citation>
    <scope>NUCLEOTIDE SEQUENCE [LARGE SCALE GENOMIC DNA]</scope>
    <source>
        <strain evidence="2">AWRI1</strain>
        <tissue evidence="2">Single Adult Female</tissue>
    </source>
</reference>
<evidence type="ECO:0000313" key="3">
    <source>
        <dbReference type="Proteomes" id="UP001367676"/>
    </source>
</evidence>
<feature type="compositionally biased region" description="Acidic residues" evidence="1">
    <location>
        <begin position="40"/>
        <end position="60"/>
    </location>
</feature>
<dbReference type="EMBL" id="JBBCAQ010000037">
    <property type="protein sequence ID" value="KAK7574515.1"/>
    <property type="molecule type" value="Genomic_DNA"/>
</dbReference>
<proteinExistence type="predicted"/>